<organism evidence="2 3">
    <name type="scientific">Tritrichomonas musculus</name>
    <dbReference type="NCBI Taxonomy" id="1915356"/>
    <lineage>
        <taxon>Eukaryota</taxon>
        <taxon>Metamonada</taxon>
        <taxon>Parabasalia</taxon>
        <taxon>Tritrichomonadida</taxon>
        <taxon>Tritrichomonadidae</taxon>
        <taxon>Tritrichomonas</taxon>
    </lineage>
</organism>
<accession>A0ABR2J038</accession>
<dbReference type="EMBL" id="JAPFFF010000014">
    <property type="protein sequence ID" value="KAK8870870.1"/>
    <property type="molecule type" value="Genomic_DNA"/>
</dbReference>
<dbReference type="PANTHER" id="PTHR23257">
    <property type="entry name" value="SERINE-THREONINE PROTEIN KINASE"/>
    <property type="match status" value="1"/>
</dbReference>
<dbReference type="InterPro" id="IPR000719">
    <property type="entry name" value="Prot_kinase_dom"/>
</dbReference>
<sequence>MAPEIFKGKPYTFKVDVYSFSLIVYELVTGVSPRSTNGNPPNMSMISNTNLRNFIAKCCSADPEKRPTFDEIVEIVREEWFRNVMKVNNEDLNKYLRILNVKIGSPEKTKCANDIKKEADEGNIDSMLQYALMLKNGKGVKKNLFQAAQ</sequence>
<protein>
    <recommendedName>
        <fullName evidence="1">Protein kinase domain-containing protein</fullName>
    </recommendedName>
</protein>
<gene>
    <name evidence="2" type="ORF">M9Y10_008768</name>
</gene>
<evidence type="ECO:0000313" key="2">
    <source>
        <dbReference type="EMBL" id="KAK8870870.1"/>
    </source>
</evidence>
<dbReference type="Gene3D" id="1.10.510.10">
    <property type="entry name" value="Transferase(Phosphotransferase) domain 1"/>
    <property type="match status" value="1"/>
</dbReference>
<evidence type="ECO:0000313" key="3">
    <source>
        <dbReference type="Proteomes" id="UP001470230"/>
    </source>
</evidence>
<dbReference type="InterPro" id="IPR011009">
    <property type="entry name" value="Kinase-like_dom_sf"/>
</dbReference>
<dbReference type="SUPFAM" id="SSF56112">
    <property type="entry name" value="Protein kinase-like (PK-like)"/>
    <property type="match status" value="1"/>
</dbReference>
<feature type="domain" description="Protein kinase" evidence="1">
    <location>
        <begin position="1"/>
        <end position="81"/>
    </location>
</feature>
<comment type="caution">
    <text evidence="2">The sequence shown here is derived from an EMBL/GenBank/DDBJ whole genome shotgun (WGS) entry which is preliminary data.</text>
</comment>
<dbReference type="Proteomes" id="UP001470230">
    <property type="component" value="Unassembled WGS sequence"/>
</dbReference>
<dbReference type="InterPro" id="IPR050167">
    <property type="entry name" value="Ser_Thr_protein_kinase"/>
</dbReference>
<evidence type="ECO:0000259" key="1">
    <source>
        <dbReference type="PROSITE" id="PS50011"/>
    </source>
</evidence>
<reference evidence="2 3" key="1">
    <citation type="submission" date="2024-04" db="EMBL/GenBank/DDBJ databases">
        <title>Tritrichomonas musculus Genome.</title>
        <authorList>
            <person name="Alves-Ferreira E."/>
            <person name="Grigg M."/>
            <person name="Lorenzi H."/>
            <person name="Galac M."/>
        </authorList>
    </citation>
    <scope>NUCLEOTIDE SEQUENCE [LARGE SCALE GENOMIC DNA]</scope>
    <source>
        <strain evidence="2 3">EAF2021</strain>
    </source>
</reference>
<proteinExistence type="predicted"/>
<dbReference type="PROSITE" id="PS50011">
    <property type="entry name" value="PROTEIN_KINASE_DOM"/>
    <property type="match status" value="1"/>
</dbReference>
<dbReference type="SUPFAM" id="SSF81901">
    <property type="entry name" value="HCP-like"/>
    <property type="match status" value="1"/>
</dbReference>
<keyword evidence="3" id="KW-1185">Reference proteome</keyword>
<dbReference type="Pfam" id="PF00069">
    <property type="entry name" value="Pkinase"/>
    <property type="match status" value="1"/>
</dbReference>
<name>A0ABR2J038_9EUKA</name>